<keyword evidence="7" id="KW-1185">Reference proteome</keyword>
<dbReference type="PROSITE" id="PS50926">
    <property type="entry name" value="TRAM"/>
    <property type="match status" value="1"/>
</dbReference>
<dbReference type="InterPro" id="IPR010280">
    <property type="entry name" value="U5_MeTrfase_fam"/>
</dbReference>
<comment type="similarity">
    <text evidence="4">Belongs to the class I-like SAM-binding methyltransferase superfamily. RNA M5U methyltransferase family.</text>
</comment>
<dbReference type="InterPro" id="IPR002792">
    <property type="entry name" value="TRAM_dom"/>
</dbReference>
<name>A0A1H2M125_9ACTN</name>
<evidence type="ECO:0000313" key="7">
    <source>
        <dbReference type="Proteomes" id="UP000198825"/>
    </source>
</evidence>
<protein>
    <submittedName>
        <fullName evidence="6">tRNA/tmRNA/rRNA uracil-C5-methylase, TrmA/RlmC/RlmD family</fullName>
    </submittedName>
</protein>
<dbReference type="SUPFAM" id="SSF53335">
    <property type="entry name" value="S-adenosyl-L-methionine-dependent methyltransferases"/>
    <property type="match status" value="1"/>
</dbReference>
<evidence type="ECO:0000313" key="6">
    <source>
        <dbReference type="EMBL" id="SDU86812.1"/>
    </source>
</evidence>
<dbReference type="STRING" id="546874.SAMN04488544_1203"/>
<keyword evidence="2 4" id="KW-0808">Transferase</keyword>
<dbReference type="Pfam" id="PF05958">
    <property type="entry name" value="tRNA_U5-meth_tr"/>
    <property type="match status" value="1"/>
</dbReference>
<dbReference type="InterPro" id="IPR029063">
    <property type="entry name" value="SAM-dependent_MTases_sf"/>
</dbReference>
<proteinExistence type="inferred from homology"/>
<sequence>MVKSVRGDLVESVPGDVVGPVVVGAVAHGGHCVARLDVGDGGPGRVVFVRHALPGERVLVTLTDTSHDRFWRGDATEVLEASPDRVVPPCPVAGPGRCGGCDFQHVALPAQRGLKTAVVAEQLQRLAGLTWEGEVEAVPVPGSDVDDGLGWRTRMRYHADAGGRSGLRRHRSHDLVVVPDGGCPIASPRTPAVVDRSWPAGAELVAAGTPTGSALLVAGTGPETTGDATPEGGLTEVVRGRAYAVPPDGFWQVHPAAADVLVGAVLDGLQPRAGERAFDLYGGVGLFAGALADAGCQVWGLESGRAAVAAARRNLVDAGKRARFTADRVERGLARLPGVVDLVVLDPPRTGAGAQVVRDVLARRPRAVAYVACDPAALARDLATAAKHGYEATSIRGFDLFPMTQHVECVAILSASASLRRA</sequence>
<feature type="domain" description="TRAM" evidence="5">
    <location>
        <begin position="11"/>
        <end position="77"/>
    </location>
</feature>
<dbReference type="AlphaFoldDB" id="A0A1H2M125"/>
<dbReference type="GO" id="GO:0070041">
    <property type="term" value="F:rRNA (uridine-C5-)-methyltransferase activity"/>
    <property type="evidence" value="ECO:0007669"/>
    <property type="project" value="TreeGrafter"/>
</dbReference>
<dbReference type="PROSITE" id="PS01231">
    <property type="entry name" value="TRMA_2"/>
    <property type="match status" value="1"/>
</dbReference>
<feature type="binding site" evidence="4">
    <location>
        <position position="281"/>
    </location>
    <ligand>
        <name>S-adenosyl-L-methionine</name>
        <dbReference type="ChEBI" id="CHEBI:59789"/>
    </ligand>
</feature>
<feature type="binding site" evidence="4">
    <location>
        <position position="346"/>
    </location>
    <ligand>
        <name>S-adenosyl-L-methionine</name>
        <dbReference type="ChEBI" id="CHEBI:59789"/>
    </ligand>
</feature>
<dbReference type="PANTHER" id="PTHR11061:SF30">
    <property type="entry name" value="TRNA (URACIL(54)-C(5))-METHYLTRANSFERASE"/>
    <property type="match status" value="1"/>
</dbReference>
<evidence type="ECO:0000256" key="2">
    <source>
        <dbReference type="ARBA" id="ARBA00022679"/>
    </source>
</evidence>
<dbReference type="PANTHER" id="PTHR11061">
    <property type="entry name" value="RNA M5U METHYLTRANSFERASE"/>
    <property type="match status" value="1"/>
</dbReference>
<reference evidence="7" key="1">
    <citation type="submission" date="2016-10" db="EMBL/GenBank/DDBJ databases">
        <authorList>
            <person name="Varghese N."/>
            <person name="Submissions S."/>
        </authorList>
    </citation>
    <scope>NUCLEOTIDE SEQUENCE [LARGE SCALE GENOMIC DNA]</scope>
    <source>
        <strain evidence="7">DSM 21743</strain>
    </source>
</reference>
<evidence type="ECO:0000256" key="3">
    <source>
        <dbReference type="ARBA" id="ARBA00022691"/>
    </source>
</evidence>
<dbReference type="GO" id="GO:0070475">
    <property type="term" value="P:rRNA base methylation"/>
    <property type="evidence" value="ECO:0007669"/>
    <property type="project" value="TreeGrafter"/>
</dbReference>
<dbReference type="InterPro" id="IPR012340">
    <property type="entry name" value="NA-bd_OB-fold"/>
</dbReference>
<evidence type="ECO:0000256" key="4">
    <source>
        <dbReference type="PROSITE-ProRule" id="PRU01024"/>
    </source>
</evidence>
<gene>
    <name evidence="6" type="ORF">SAMN04488544_1203</name>
</gene>
<keyword evidence="1 4" id="KW-0489">Methyltransferase</keyword>
<organism evidence="6 7">
    <name type="scientific">Microlunatus sagamiharensis</name>
    <dbReference type="NCBI Taxonomy" id="546874"/>
    <lineage>
        <taxon>Bacteria</taxon>
        <taxon>Bacillati</taxon>
        <taxon>Actinomycetota</taxon>
        <taxon>Actinomycetes</taxon>
        <taxon>Propionibacteriales</taxon>
        <taxon>Propionibacteriaceae</taxon>
        <taxon>Microlunatus</taxon>
    </lineage>
</organism>
<evidence type="ECO:0000259" key="5">
    <source>
        <dbReference type="PROSITE" id="PS50926"/>
    </source>
</evidence>
<accession>A0A1H2M125</accession>
<evidence type="ECO:0000256" key="1">
    <source>
        <dbReference type="ARBA" id="ARBA00022603"/>
    </source>
</evidence>
<dbReference type="Gene3D" id="3.40.50.150">
    <property type="entry name" value="Vaccinia Virus protein VP39"/>
    <property type="match status" value="2"/>
</dbReference>
<keyword evidence="3 4" id="KW-0949">S-adenosyl-L-methionine</keyword>
<dbReference type="PROSITE" id="PS51687">
    <property type="entry name" value="SAM_MT_RNA_M5U"/>
    <property type="match status" value="1"/>
</dbReference>
<dbReference type="Gene3D" id="2.40.50.1070">
    <property type="match status" value="1"/>
</dbReference>
<feature type="binding site" evidence="4">
    <location>
        <position position="302"/>
    </location>
    <ligand>
        <name>S-adenosyl-L-methionine</name>
        <dbReference type="ChEBI" id="CHEBI:59789"/>
    </ligand>
</feature>
<feature type="binding site" evidence="4">
    <location>
        <position position="252"/>
    </location>
    <ligand>
        <name>S-adenosyl-L-methionine</name>
        <dbReference type="ChEBI" id="CHEBI:59789"/>
    </ligand>
</feature>
<feature type="active site" description="Nucleophile" evidence="4">
    <location>
        <position position="373"/>
    </location>
</feature>
<dbReference type="Gene3D" id="2.40.50.140">
    <property type="entry name" value="Nucleic acid-binding proteins"/>
    <property type="match status" value="1"/>
</dbReference>
<dbReference type="EMBL" id="LT629799">
    <property type="protein sequence ID" value="SDU86812.1"/>
    <property type="molecule type" value="Genomic_DNA"/>
</dbReference>
<dbReference type="Proteomes" id="UP000198825">
    <property type="component" value="Chromosome I"/>
</dbReference>
<dbReference type="SUPFAM" id="SSF50249">
    <property type="entry name" value="Nucleic acid-binding proteins"/>
    <property type="match status" value="1"/>
</dbReference>
<dbReference type="InterPro" id="IPR030391">
    <property type="entry name" value="MeTrfase_TrmA_CS"/>
</dbReference>
<dbReference type="Pfam" id="PF01938">
    <property type="entry name" value="TRAM"/>
    <property type="match status" value="1"/>
</dbReference>